<evidence type="ECO:0000313" key="2">
    <source>
        <dbReference type="EMBL" id="SDN83438.1"/>
    </source>
</evidence>
<evidence type="ECO:0000313" key="3">
    <source>
        <dbReference type="Proteomes" id="UP000199602"/>
    </source>
</evidence>
<dbReference type="PANTHER" id="PTHR47618">
    <property type="entry name" value="BIFUNCTIONAL OLIGORIBONUCLEASE AND PAP PHOSPHATASE NRNA"/>
    <property type="match status" value="1"/>
</dbReference>
<reference evidence="2 3" key="1">
    <citation type="submission" date="2016-10" db="EMBL/GenBank/DDBJ databases">
        <authorList>
            <person name="de Groot N.N."/>
        </authorList>
    </citation>
    <scope>NUCLEOTIDE SEQUENCE [LARGE SCALE GENOMIC DNA]</scope>
    <source>
        <strain evidence="2 3">DSM 15269</strain>
    </source>
</reference>
<dbReference type="PANTHER" id="PTHR47618:SF1">
    <property type="entry name" value="BIFUNCTIONAL OLIGORIBONUCLEASE AND PAP PHOSPHATASE NRNA"/>
    <property type="match status" value="1"/>
</dbReference>
<keyword evidence="3" id="KW-1185">Reference proteome</keyword>
<dbReference type="InterPro" id="IPR051319">
    <property type="entry name" value="Oligoribo/pAp-PDE_c-di-AMP_PDE"/>
</dbReference>
<dbReference type="OrthoDB" id="5490569at2"/>
<name>A0A1H0ELY6_9BACT</name>
<dbReference type="EMBL" id="FNIN01000008">
    <property type="protein sequence ID" value="SDN83438.1"/>
    <property type="molecule type" value="Genomic_DNA"/>
</dbReference>
<dbReference type="SUPFAM" id="SSF64182">
    <property type="entry name" value="DHH phosphoesterases"/>
    <property type="match status" value="1"/>
</dbReference>
<gene>
    <name evidence="2" type="ORF">SAMN04488516_10850</name>
</gene>
<protein>
    <submittedName>
        <fullName evidence="2">DHH family protein</fullName>
    </submittedName>
</protein>
<dbReference type="InterPro" id="IPR001667">
    <property type="entry name" value="DDH_dom"/>
</dbReference>
<proteinExistence type="predicted"/>
<sequence>MAYFKNLTDKIPQLLNLLDKQERWLILINADPDALSSALALKRIMARRVLDVGIGHINEISRPDNLAMIRLLRIPTKKVTSNLIVQYDRFALVDSQPHHHPSFQEIDFSIVIDHHPLSSEHPVEADFQDIRPDYGANATILTEYLYNLKIRPGKLLATALVYGIKTDTQSFERPFAETDIKAFKYLTKFYNSLLLQKIIRSEFHKDWLKYFCQAFRKLKFLGNGLGVCLGNVESPDILVILADFFLQIHNISWDMVGGVYDNKLVVIFRGDGLRRDMGKLAMKMFSDYGPAGGHRAMARAEVPLENLNGVHPQQFLWQRFYHVRKKSRKVKSGKEGQKENA</sequence>
<dbReference type="AlphaFoldDB" id="A0A1H0ELY6"/>
<dbReference type="Gene3D" id="3.90.1640.10">
    <property type="entry name" value="inorganic pyrophosphatase (n-terminal core)"/>
    <property type="match status" value="1"/>
</dbReference>
<dbReference type="RefSeq" id="WP_092065680.1">
    <property type="nucleotide sequence ID" value="NZ_FNIN01000008.1"/>
</dbReference>
<accession>A0A1H0ELY6</accession>
<dbReference type="InterPro" id="IPR038763">
    <property type="entry name" value="DHH_sf"/>
</dbReference>
<feature type="domain" description="DDH" evidence="1">
    <location>
        <begin position="29"/>
        <end position="164"/>
    </location>
</feature>
<evidence type="ECO:0000259" key="1">
    <source>
        <dbReference type="Pfam" id="PF01368"/>
    </source>
</evidence>
<dbReference type="Proteomes" id="UP000199602">
    <property type="component" value="Unassembled WGS sequence"/>
</dbReference>
<dbReference type="STRING" id="206665.SAMN04488516_10850"/>
<organism evidence="2 3">
    <name type="scientific">Desulfonauticus submarinus</name>
    <dbReference type="NCBI Taxonomy" id="206665"/>
    <lineage>
        <taxon>Bacteria</taxon>
        <taxon>Pseudomonadati</taxon>
        <taxon>Thermodesulfobacteriota</taxon>
        <taxon>Desulfovibrionia</taxon>
        <taxon>Desulfovibrionales</taxon>
        <taxon>Desulfonauticaceae</taxon>
        <taxon>Desulfonauticus</taxon>
    </lineage>
</organism>
<dbReference type="Pfam" id="PF01368">
    <property type="entry name" value="DHH"/>
    <property type="match status" value="1"/>
</dbReference>